<dbReference type="InterPro" id="IPR013088">
    <property type="entry name" value="Znf_NHR/GATA"/>
</dbReference>
<keyword evidence="2" id="KW-0862">Zinc</keyword>
<protein>
    <recommendedName>
        <fullName evidence="5">DNA gyrase inhibitor YacG</fullName>
    </recommendedName>
</protein>
<dbReference type="AlphaFoldDB" id="E6PTG2"/>
<dbReference type="EMBL" id="CABM01000049">
    <property type="protein sequence ID" value="CBH98219.1"/>
    <property type="molecule type" value="Genomic_DNA"/>
</dbReference>
<evidence type="ECO:0000256" key="2">
    <source>
        <dbReference type="ARBA" id="ARBA00022833"/>
    </source>
</evidence>
<evidence type="ECO:0000256" key="1">
    <source>
        <dbReference type="ARBA" id="ARBA00022723"/>
    </source>
</evidence>
<organism evidence="4">
    <name type="scientific">mine drainage metagenome</name>
    <dbReference type="NCBI Taxonomy" id="410659"/>
    <lineage>
        <taxon>unclassified sequences</taxon>
        <taxon>metagenomes</taxon>
        <taxon>ecological metagenomes</taxon>
    </lineage>
</organism>
<accession>E6PTG2</accession>
<feature type="compositionally biased region" description="Low complexity" evidence="3">
    <location>
        <begin position="68"/>
        <end position="81"/>
    </location>
</feature>
<gene>
    <name evidence="4" type="ORF">CARN2_3695</name>
</gene>
<evidence type="ECO:0000313" key="4">
    <source>
        <dbReference type="EMBL" id="CBH98219.1"/>
    </source>
</evidence>
<dbReference type="PANTHER" id="PTHR36150">
    <property type="entry name" value="DNA GYRASE INHIBITOR YACG"/>
    <property type="match status" value="1"/>
</dbReference>
<comment type="caution">
    <text evidence="4">The sequence shown here is derived from an EMBL/GenBank/DDBJ whole genome shotgun (WGS) entry which is preliminary data.</text>
</comment>
<reference evidence="4" key="1">
    <citation type="submission" date="2009-10" db="EMBL/GenBank/DDBJ databases">
        <title>Diversity of trophic interactions inside an arsenic-rich microbial ecosystem.</title>
        <authorList>
            <person name="Bertin P.N."/>
            <person name="Heinrich-Salmeron A."/>
            <person name="Pelletier E."/>
            <person name="Goulhen-Chollet F."/>
            <person name="Arsene-Ploetze F."/>
            <person name="Gallien S."/>
            <person name="Calteau A."/>
            <person name="Vallenet D."/>
            <person name="Casiot C."/>
            <person name="Chane-Woon-Ming B."/>
            <person name="Giloteaux L."/>
            <person name="Barakat M."/>
            <person name="Bonnefoy V."/>
            <person name="Bruneel O."/>
            <person name="Chandler M."/>
            <person name="Cleiss J."/>
            <person name="Duran R."/>
            <person name="Elbaz-Poulichet F."/>
            <person name="Fonknechten N."/>
            <person name="Lauga B."/>
            <person name="Mornico D."/>
            <person name="Ortet P."/>
            <person name="Schaeffer C."/>
            <person name="Siguier P."/>
            <person name="Alexander Thil Smith A."/>
            <person name="Van Dorsselaer A."/>
            <person name="Weissenbach J."/>
            <person name="Medigue C."/>
            <person name="Le Paslier D."/>
        </authorList>
    </citation>
    <scope>NUCLEOTIDE SEQUENCE</scope>
</reference>
<dbReference type="PANTHER" id="PTHR36150:SF1">
    <property type="entry name" value="DNA GYRASE INHIBITOR YACG"/>
    <property type="match status" value="1"/>
</dbReference>
<feature type="region of interest" description="Disordered" evidence="3">
    <location>
        <begin position="54"/>
        <end position="81"/>
    </location>
</feature>
<dbReference type="GO" id="GO:0008270">
    <property type="term" value="F:zinc ion binding"/>
    <property type="evidence" value="ECO:0007669"/>
    <property type="project" value="InterPro"/>
</dbReference>
<sequence>MTASTTAPAVRTVRCPACGGPSRYAADNPWRPFCSERCKNLDFGAWASENYRVATQPSVDDEDGGESSGPASSSGDKPISH</sequence>
<dbReference type="GO" id="GO:0006355">
    <property type="term" value="P:regulation of DNA-templated transcription"/>
    <property type="evidence" value="ECO:0007669"/>
    <property type="project" value="InterPro"/>
</dbReference>
<dbReference type="Gene3D" id="3.30.50.10">
    <property type="entry name" value="Erythroid Transcription Factor GATA-1, subunit A"/>
    <property type="match status" value="1"/>
</dbReference>
<dbReference type="Pfam" id="PF03884">
    <property type="entry name" value="YacG"/>
    <property type="match status" value="1"/>
</dbReference>
<evidence type="ECO:0008006" key="5">
    <source>
        <dbReference type="Google" id="ProtNLM"/>
    </source>
</evidence>
<evidence type="ECO:0000256" key="3">
    <source>
        <dbReference type="SAM" id="MobiDB-lite"/>
    </source>
</evidence>
<proteinExistence type="inferred from homology"/>
<name>E6PTG2_9ZZZZ</name>
<dbReference type="SUPFAM" id="SSF57716">
    <property type="entry name" value="Glucocorticoid receptor-like (DNA-binding domain)"/>
    <property type="match status" value="1"/>
</dbReference>
<dbReference type="InterPro" id="IPR005584">
    <property type="entry name" value="DNA_gyrase_inhibitor_YacG"/>
</dbReference>
<keyword evidence="1" id="KW-0479">Metal-binding</keyword>
<dbReference type="HAMAP" id="MF_00649">
    <property type="entry name" value="DNA_gyrase_inhibitor_YacG"/>
    <property type="match status" value="1"/>
</dbReference>